<feature type="compositionally biased region" description="Low complexity" evidence="1">
    <location>
        <begin position="217"/>
        <end position="237"/>
    </location>
</feature>
<accession>G5IM95</accession>
<organism evidence="3 4">
    <name type="scientific">Hungatella hathewayi WAL-18680</name>
    <dbReference type="NCBI Taxonomy" id="742737"/>
    <lineage>
        <taxon>Bacteria</taxon>
        <taxon>Bacillati</taxon>
        <taxon>Bacillota</taxon>
        <taxon>Clostridia</taxon>
        <taxon>Lachnospirales</taxon>
        <taxon>Lachnospiraceae</taxon>
        <taxon>Hungatella</taxon>
    </lineage>
</organism>
<dbReference type="Proteomes" id="UP000005384">
    <property type="component" value="Unassembled WGS sequence"/>
</dbReference>
<feature type="signal peptide" evidence="2">
    <location>
        <begin position="1"/>
        <end position="28"/>
    </location>
</feature>
<dbReference type="HOGENOM" id="CLU_631306_0_0_9"/>
<name>G5IM95_9FIRM</name>
<evidence type="ECO:0000256" key="2">
    <source>
        <dbReference type="SAM" id="SignalP"/>
    </source>
</evidence>
<proteinExistence type="predicted"/>
<evidence type="ECO:0000313" key="4">
    <source>
        <dbReference type="Proteomes" id="UP000005384"/>
    </source>
</evidence>
<evidence type="ECO:0008006" key="5">
    <source>
        <dbReference type="Google" id="ProtNLM"/>
    </source>
</evidence>
<feature type="region of interest" description="Disordered" evidence="1">
    <location>
        <begin position="216"/>
        <end position="238"/>
    </location>
</feature>
<feature type="chain" id="PRO_5003478824" description="Bacterial repeat domain-containing protein" evidence="2">
    <location>
        <begin position="29"/>
        <end position="434"/>
    </location>
</feature>
<evidence type="ECO:0000313" key="3">
    <source>
        <dbReference type="EMBL" id="EHI57514.1"/>
    </source>
</evidence>
<dbReference type="EMBL" id="ADLN01000120">
    <property type="protein sequence ID" value="EHI57514.1"/>
    <property type="molecule type" value="Genomic_DNA"/>
</dbReference>
<keyword evidence="2" id="KW-0732">Signal</keyword>
<protein>
    <recommendedName>
        <fullName evidence="5">Bacterial repeat domain-containing protein</fullName>
    </recommendedName>
</protein>
<gene>
    <name evidence="3" type="ORF">HMPREF9473_04623</name>
</gene>
<dbReference type="PATRIC" id="fig|742737.3.peg.4609"/>
<reference evidence="3 4" key="1">
    <citation type="submission" date="2011-08" db="EMBL/GenBank/DDBJ databases">
        <title>The Genome Sequence of Clostridium hathewayi WAL-18680.</title>
        <authorList>
            <consortium name="The Broad Institute Genome Sequencing Platform"/>
            <person name="Earl A."/>
            <person name="Ward D."/>
            <person name="Feldgarden M."/>
            <person name="Gevers D."/>
            <person name="Finegold S.M."/>
            <person name="Summanen P.H."/>
            <person name="Molitoris D.R."/>
            <person name="Song M."/>
            <person name="Daigneault M."/>
            <person name="Allen-Vercoe E."/>
            <person name="Young S.K."/>
            <person name="Zeng Q."/>
            <person name="Gargeya S."/>
            <person name="Fitzgerald M."/>
            <person name="Haas B."/>
            <person name="Abouelleil A."/>
            <person name="Alvarado L."/>
            <person name="Arachchi H.M."/>
            <person name="Berlin A."/>
            <person name="Brown A."/>
            <person name="Chapman S.B."/>
            <person name="Chen Z."/>
            <person name="Dunbar C."/>
            <person name="Freedman E."/>
            <person name="Gearin G."/>
            <person name="Gellesch M."/>
            <person name="Goldberg J."/>
            <person name="Griggs A."/>
            <person name="Gujja S."/>
            <person name="Heiman D."/>
            <person name="Howarth C."/>
            <person name="Larson L."/>
            <person name="Lui A."/>
            <person name="MacDonald P.J.P."/>
            <person name="Montmayeur A."/>
            <person name="Murphy C."/>
            <person name="Neiman D."/>
            <person name="Pearson M."/>
            <person name="Priest M."/>
            <person name="Roberts A."/>
            <person name="Saif S."/>
            <person name="Shea T."/>
            <person name="Shenoy N."/>
            <person name="Sisk P."/>
            <person name="Stolte C."/>
            <person name="Sykes S."/>
            <person name="Wortman J."/>
            <person name="Nusbaum C."/>
            <person name="Birren B."/>
        </authorList>
    </citation>
    <scope>NUCLEOTIDE SEQUENCE [LARGE SCALE GENOMIC DNA]</scope>
    <source>
        <strain evidence="3 4">WAL-18680</strain>
    </source>
</reference>
<evidence type="ECO:0000256" key="1">
    <source>
        <dbReference type="SAM" id="MobiDB-lite"/>
    </source>
</evidence>
<keyword evidence="4" id="KW-1185">Reference proteome</keyword>
<dbReference type="AlphaFoldDB" id="G5IM95"/>
<sequence length="434" mass="47123">MKNLRKIVSLMAAVCMLLSIWQPMTAKAAEGKLVVEGNVTLSGGNGNMEDVLITIKHGYMTDGPVVGTGHPDANGHYAIETTVSSMGFLALIVTPSLPGYDNYSPSSNIYPGQNTADLLLVANGSPTTYGVSGTITMNGAALPSNLCPIVDFEVPATTTKKELQACGGNYFCNGLAGNKVIITPHLDGYTFTPESITIEKIDRVYDDANFVMTPNGTAETPVAPETPDTPDAPALPENTESTEAAKNTVTLYFMTGSSPADPGEVFEQFEVAKNSRGNTTTLAKTIKSRTPVKDGYKFNYWQEGKLSDPTVLGNRINTVIWTNDTDQYIYAQYTKIEEPPTSDNTGNTVTLYFMTGSSPSDPGEVFEQFEVAKNSRGNTTTLAKTIKSRTPQKDGLKFNYWQEAKLSDPTVLGNRLYTVIWTNDTDQYIYAQYK</sequence>
<comment type="caution">
    <text evidence="3">The sequence shown here is derived from an EMBL/GenBank/DDBJ whole genome shotgun (WGS) entry which is preliminary data.</text>
</comment>